<feature type="transmembrane region" description="Helical" evidence="2">
    <location>
        <begin position="6"/>
        <end position="36"/>
    </location>
</feature>
<dbReference type="PRINTS" id="PR00625">
    <property type="entry name" value="JDOMAIN"/>
</dbReference>
<keyword evidence="5" id="KW-1185">Reference proteome</keyword>
<evidence type="ECO:0000256" key="1">
    <source>
        <dbReference type="SAM" id="Coils"/>
    </source>
</evidence>
<dbReference type="Pfam" id="PF00226">
    <property type="entry name" value="DnaJ"/>
    <property type="match status" value="1"/>
</dbReference>
<gene>
    <name evidence="4" type="ORF">CDV28_13814</name>
</gene>
<dbReference type="EMBL" id="NQJD01000038">
    <property type="protein sequence ID" value="TAA74140.1"/>
    <property type="molecule type" value="Genomic_DNA"/>
</dbReference>
<feature type="transmembrane region" description="Helical" evidence="2">
    <location>
        <begin position="48"/>
        <end position="66"/>
    </location>
</feature>
<evidence type="ECO:0000313" key="5">
    <source>
        <dbReference type="Proteomes" id="UP000316238"/>
    </source>
</evidence>
<reference evidence="4" key="1">
    <citation type="submission" date="2017-07" db="EMBL/GenBank/DDBJ databases">
        <title>The cable genome - Insights into the physiology and evolution of filamentous bacteria capable of sulfide oxidation via long distance electron transfer.</title>
        <authorList>
            <person name="Thorup C."/>
            <person name="Bjerg J.T."/>
            <person name="Schreiber L."/>
            <person name="Nielsen L.P."/>
            <person name="Kjeldsen K.U."/>
            <person name="Boesen T."/>
            <person name="Boggild A."/>
            <person name="Meysman F."/>
            <person name="Geelhoed J."/>
            <person name="Schramm A."/>
        </authorList>
    </citation>
    <scope>NUCLEOTIDE SEQUENCE [LARGE SCALE GENOMIC DNA]</scope>
    <source>
        <strain evidence="4">GS</strain>
    </source>
</reference>
<dbReference type="AlphaFoldDB" id="A0A521FZG6"/>
<dbReference type="PROSITE" id="PS50076">
    <property type="entry name" value="DNAJ_2"/>
    <property type="match status" value="1"/>
</dbReference>
<keyword evidence="2" id="KW-0472">Membrane</keyword>
<dbReference type="InterPro" id="IPR001623">
    <property type="entry name" value="DnaJ_domain"/>
</dbReference>
<dbReference type="InterPro" id="IPR036869">
    <property type="entry name" value="J_dom_sf"/>
</dbReference>
<keyword evidence="2" id="KW-0812">Transmembrane</keyword>
<dbReference type="Proteomes" id="UP000316238">
    <property type="component" value="Unassembled WGS sequence"/>
</dbReference>
<organism evidence="4 5">
    <name type="scientific">Candidatus Electronema aureum</name>
    <dbReference type="NCBI Taxonomy" id="2005002"/>
    <lineage>
        <taxon>Bacteria</taxon>
        <taxon>Pseudomonadati</taxon>
        <taxon>Thermodesulfobacteriota</taxon>
        <taxon>Desulfobulbia</taxon>
        <taxon>Desulfobulbales</taxon>
        <taxon>Desulfobulbaceae</taxon>
        <taxon>Candidatus Electronema</taxon>
    </lineage>
</organism>
<evidence type="ECO:0000313" key="4">
    <source>
        <dbReference type="EMBL" id="TAA74140.1"/>
    </source>
</evidence>
<protein>
    <submittedName>
        <fullName evidence="4">DnaJ domain-containing protein</fullName>
    </submittedName>
</protein>
<comment type="caution">
    <text evidence="4">The sequence shown here is derived from an EMBL/GenBank/DDBJ whole genome shotgun (WGS) entry which is preliminary data.</text>
</comment>
<keyword evidence="1" id="KW-0175">Coiled coil</keyword>
<evidence type="ECO:0000256" key="2">
    <source>
        <dbReference type="SAM" id="Phobius"/>
    </source>
</evidence>
<dbReference type="SUPFAM" id="SSF46565">
    <property type="entry name" value="Chaperone J-domain"/>
    <property type="match status" value="1"/>
</dbReference>
<feature type="coiled-coil region" evidence="1">
    <location>
        <begin position="110"/>
        <end position="144"/>
    </location>
</feature>
<proteinExistence type="predicted"/>
<evidence type="ECO:0000259" key="3">
    <source>
        <dbReference type="PROSITE" id="PS50076"/>
    </source>
</evidence>
<name>A0A521FZG6_9BACT</name>
<dbReference type="SMART" id="SM00271">
    <property type="entry name" value="DnaJ"/>
    <property type="match status" value="1"/>
</dbReference>
<dbReference type="CDD" id="cd06257">
    <property type="entry name" value="DnaJ"/>
    <property type="match status" value="1"/>
</dbReference>
<keyword evidence="2" id="KW-1133">Transmembrane helix</keyword>
<sequence length="218" mass="26058">MNNFVLYLIIFCFGYVAGKILSKLHRFFFLIGCFLLMPKIYQYRSQHLLIVTVVFILGVAKGYKLFPKFTEMLEEIKISIHLFFAKRREISYRTAKEDWKEQEHINSMKAEELRLKEQELYKQAEEIKRQKHRADEDLRKAREKQAKNTSYPNTLQEAFEVLGTRSGLTVEEYKRIWKQEALKYHPDRTKGLGERLQKQAESEMKSINKAWEIIKNKV</sequence>
<feature type="domain" description="J" evidence="3">
    <location>
        <begin position="157"/>
        <end position="218"/>
    </location>
</feature>
<accession>A0A521FZG6</accession>
<dbReference type="Gene3D" id="1.10.287.110">
    <property type="entry name" value="DnaJ domain"/>
    <property type="match status" value="1"/>
</dbReference>